<keyword evidence="3" id="KW-1185">Reference proteome</keyword>
<proteinExistence type="predicted"/>
<evidence type="ECO:0000313" key="2">
    <source>
        <dbReference type="EMBL" id="TQV68117.1"/>
    </source>
</evidence>
<organism evidence="2 3">
    <name type="scientific">Exilibacterium tricleocarpae</name>
    <dbReference type="NCBI Taxonomy" id="2591008"/>
    <lineage>
        <taxon>Bacteria</taxon>
        <taxon>Pseudomonadati</taxon>
        <taxon>Pseudomonadota</taxon>
        <taxon>Gammaproteobacteria</taxon>
        <taxon>Cellvibrionales</taxon>
        <taxon>Cellvibrionaceae</taxon>
        <taxon>Exilibacterium</taxon>
    </lineage>
</organism>
<dbReference type="EMBL" id="VHSG01000029">
    <property type="protein sequence ID" value="TQV68117.1"/>
    <property type="molecule type" value="Genomic_DNA"/>
</dbReference>
<reference evidence="2 3" key="1">
    <citation type="submission" date="2019-06" db="EMBL/GenBank/DDBJ databases">
        <title>Whole genome sequence for Cellvibrionaceae sp. R142.</title>
        <authorList>
            <person name="Wang G."/>
        </authorList>
    </citation>
    <scope>NUCLEOTIDE SEQUENCE [LARGE SCALE GENOMIC DNA]</scope>
    <source>
        <strain evidence="2 3">R142</strain>
    </source>
</reference>
<dbReference type="OrthoDB" id="6198821at2"/>
<sequence length="128" mass="14227">MKKNLLTITLVATLFQLPAYAGAPTCHTSSGVPYCNYTGAVKKLYINSSGLILVYFDTLMDQDQPINVGIQGLSRYNAAAYQISENTDYANYLYSTLLTAQSMAKPVTFQMWGTQSGYMKVTKIWLNQ</sequence>
<feature type="chain" id="PRO_5021810161" evidence="1">
    <location>
        <begin position="22"/>
        <end position="128"/>
    </location>
</feature>
<feature type="signal peptide" evidence="1">
    <location>
        <begin position="1"/>
        <end position="21"/>
    </location>
</feature>
<dbReference type="RefSeq" id="WP_142929458.1">
    <property type="nucleotide sequence ID" value="NZ_ML660107.1"/>
</dbReference>
<evidence type="ECO:0000313" key="3">
    <source>
        <dbReference type="Proteomes" id="UP000319732"/>
    </source>
</evidence>
<keyword evidence="1" id="KW-0732">Signal</keyword>
<evidence type="ECO:0000256" key="1">
    <source>
        <dbReference type="SAM" id="SignalP"/>
    </source>
</evidence>
<protein>
    <submittedName>
        <fullName evidence="2">Uncharacterized protein</fullName>
    </submittedName>
</protein>
<comment type="caution">
    <text evidence="2">The sequence shown here is derived from an EMBL/GenBank/DDBJ whole genome shotgun (WGS) entry which is preliminary data.</text>
</comment>
<dbReference type="Proteomes" id="UP000319732">
    <property type="component" value="Unassembled WGS sequence"/>
</dbReference>
<accession>A0A545ST36</accession>
<name>A0A545ST36_9GAMM</name>
<gene>
    <name evidence="2" type="ORF">FKG94_23795</name>
</gene>
<dbReference type="AlphaFoldDB" id="A0A545ST36"/>